<organism evidence="1 2">
    <name type="scientific">Lolium multiflorum</name>
    <name type="common">Italian ryegrass</name>
    <name type="synonym">Lolium perenne subsp. multiflorum</name>
    <dbReference type="NCBI Taxonomy" id="4521"/>
    <lineage>
        <taxon>Eukaryota</taxon>
        <taxon>Viridiplantae</taxon>
        <taxon>Streptophyta</taxon>
        <taxon>Embryophyta</taxon>
        <taxon>Tracheophyta</taxon>
        <taxon>Spermatophyta</taxon>
        <taxon>Magnoliopsida</taxon>
        <taxon>Liliopsida</taxon>
        <taxon>Poales</taxon>
        <taxon>Poaceae</taxon>
        <taxon>BOP clade</taxon>
        <taxon>Pooideae</taxon>
        <taxon>Poodae</taxon>
        <taxon>Poeae</taxon>
        <taxon>Poeae Chloroplast Group 2 (Poeae type)</taxon>
        <taxon>Loliodinae</taxon>
        <taxon>Loliinae</taxon>
        <taxon>Lolium</taxon>
    </lineage>
</organism>
<evidence type="ECO:0000313" key="1">
    <source>
        <dbReference type="EMBL" id="KAK1618662.1"/>
    </source>
</evidence>
<comment type="caution">
    <text evidence="1">The sequence shown here is derived from an EMBL/GenBank/DDBJ whole genome shotgun (WGS) entry which is preliminary data.</text>
</comment>
<name>A0AAD8VT16_LOLMU</name>
<reference evidence="1" key="1">
    <citation type="submission" date="2023-07" db="EMBL/GenBank/DDBJ databases">
        <title>A chromosome-level genome assembly of Lolium multiflorum.</title>
        <authorList>
            <person name="Chen Y."/>
            <person name="Copetti D."/>
            <person name="Kolliker R."/>
            <person name="Studer B."/>
        </authorList>
    </citation>
    <scope>NUCLEOTIDE SEQUENCE</scope>
    <source>
        <strain evidence="1">02402/16</strain>
        <tissue evidence="1">Leaf</tissue>
    </source>
</reference>
<evidence type="ECO:0000313" key="2">
    <source>
        <dbReference type="Proteomes" id="UP001231189"/>
    </source>
</evidence>
<gene>
    <name evidence="1" type="ORF">QYE76_024179</name>
</gene>
<protein>
    <submittedName>
        <fullName evidence="1">Uncharacterized protein</fullName>
    </submittedName>
</protein>
<accession>A0AAD8VT16</accession>
<proteinExistence type="predicted"/>
<dbReference type="AlphaFoldDB" id="A0AAD8VT16"/>
<sequence length="101" mass="11860">MCLDTVWMEPTIWRAHASFSSAIQFCANALARCGRLKAKPIFWLSLALTEPSKFKIKQTRFGSKVFLKYFNSTTFFKKYHSFKYFDMFGCEPVTKDCIIKY</sequence>
<keyword evidence="2" id="KW-1185">Reference proteome</keyword>
<dbReference type="Proteomes" id="UP001231189">
    <property type="component" value="Unassembled WGS sequence"/>
</dbReference>
<dbReference type="EMBL" id="JAUUTY010000006">
    <property type="protein sequence ID" value="KAK1618662.1"/>
    <property type="molecule type" value="Genomic_DNA"/>
</dbReference>